<gene>
    <name evidence="3" type="ORF">SLEP1_g42977</name>
</gene>
<keyword evidence="1" id="KW-0812">Transmembrane</keyword>
<keyword evidence="1" id="KW-0472">Membrane</keyword>
<dbReference type="EMBL" id="BPVZ01000106">
    <property type="protein sequence ID" value="GKV34614.1"/>
    <property type="molecule type" value="Genomic_DNA"/>
</dbReference>
<keyword evidence="4" id="KW-1185">Reference proteome</keyword>
<organism evidence="3 4">
    <name type="scientific">Rubroshorea leprosula</name>
    <dbReference type="NCBI Taxonomy" id="152421"/>
    <lineage>
        <taxon>Eukaryota</taxon>
        <taxon>Viridiplantae</taxon>
        <taxon>Streptophyta</taxon>
        <taxon>Embryophyta</taxon>
        <taxon>Tracheophyta</taxon>
        <taxon>Spermatophyta</taxon>
        <taxon>Magnoliopsida</taxon>
        <taxon>eudicotyledons</taxon>
        <taxon>Gunneridae</taxon>
        <taxon>Pentapetalae</taxon>
        <taxon>rosids</taxon>
        <taxon>malvids</taxon>
        <taxon>Malvales</taxon>
        <taxon>Dipterocarpaceae</taxon>
        <taxon>Rubroshorea</taxon>
    </lineage>
</organism>
<accession>A0AAV5LCG9</accession>
<evidence type="ECO:0000313" key="3">
    <source>
        <dbReference type="EMBL" id="GKV34614.1"/>
    </source>
</evidence>
<evidence type="ECO:0000256" key="2">
    <source>
        <dbReference type="SAM" id="SignalP"/>
    </source>
</evidence>
<evidence type="ECO:0000256" key="1">
    <source>
        <dbReference type="SAM" id="Phobius"/>
    </source>
</evidence>
<comment type="caution">
    <text evidence="3">The sequence shown here is derived from an EMBL/GenBank/DDBJ whole genome shotgun (WGS) entry which is preliminary data.</text>
</comment>
<name>A0AAV5LCG9_9ROSI</name>
<proteinExistence type="predicted"/>
<protein>
    <submittedName>
        <fullName evidence="3">Uncharacterized protein</fullName>
    </submittedName>
</protein>
<dbReference type="AlphaFoldDB" id="A0AAV5LCG9"/>
<keyword evidence="1" id="KW-1133">Transmembrane helix</keyword>
<keyword evidence="2" id="KW-0732">Signal</keyword>
<feature type="chain" id="PRO_5043585287" evidence="2">
    <location>
        <begin position="31"/>
        <end position="122"/>
    </location>
</feature>
<reference evidence="3 4" key="1">
    <citation type="journal article" date="2021" name="Commun. Biol.">
        <title>The genome of Shorea leprosula (Dipterocarpaceae) highlights the ecological relevance of drought in aseasonal tropical rainforests.</title>
        <authorList>
            <person name="Ng K.K.S."/>
            <person name="Kobayashi M.J."/>
            <person name="Fawcett J.A."/>
            <person name="Hatakeyama M."/>
            <person name="Paape T."/>
            <person name="Ng C.H."/>
            <person name="Ang C.C."/>
            <person name="Tnah L.H."/>
            <person name="Lee C.T."/>
            <person name="Nishiyama T."/>
            <person name="Sese J."/>
            <person name="O'Brien M.J."/>
            <person name="Copetti D."/>
            <person name="Mohd Noor M.I."/>
            <person name="Ong R.C."/>
            <person name="Putra M."/>
            <person name="Sireger I.Z."/>
            <person name="Indrioko S."/>
            <person name="Kosugi Y."/>
            <person name="Izuno A."/>
            <person name="Isagi Y."/>
            <person name="Lee S.L."/>
            <person name="Shimizu K.K."/>
        </authorList>
    </citation>
    <scope>NUCLEOTIDE SEQUENCE [LARGE SCALE GENOMIC DNA]</scope>
    <source>
        <strain evidence="3">214</strain>
    </source>
</reference>
<sequence>MWVKSNRTGHALYATRTYLMLAVLMKGACFVCPRPQVKCKATSRDLSPTLHLRHQFKMESMIGNILYVIVIYVSTIFQWIQSHCCIVCNFQLDIHCASITIVQPPKEIGQQSKEFTIFTSIS</sequence>
<feature type="signal peptide" evidence="2">
    <location>
        <begin position="1"/>
        <end position="30"/>
    </location>
</feature>
<dbReference type="Proteomes" id="UP001054252">
    <property type="component" value="Unassembled WGS sequence"/>
</dbReference>
<feature type="transmembrane region" description="Helical" evidence="1">
    <location>
        <begin position="61"/>
        <end position="80"/>
    </location>
</feature>
<evidence type="ECO:0000313" key="4">
    <source>
        <dbReference type="Proteomes" id="UP001054252"/>
    </source>
</evidence>